<dbReference type="AlphaFoldDB" id="B9BTS6"/>
<proteinExistence type="predicted"/>
<organism evidence="1 2">
    <name type="scientific">Burkholderia multivorans CGD2</name>
    <dbReference type="NCBI Taxonomy" id="513052"/>
    <lineage>
        <taxon>Bacteria</taxon>
        <taxon>Pseudomonadati</taxon>
        <taxon>Pseudomonadota</taxon>
        <taxon>Betaproteobacteria</taxon>
        <taxon>Burkholderiales</taxon>
        <taxon>Burkholderiaceae</taxon>
        <taxon>Burkholderia</taxon>
        <taxon>Burkholderia cepacia complex</taxon>
    </lineage>
</organism>
<sequence>MRRQARSSAYLGAAHARLGTGRAGGASCALESTVSHGGVSGVGMIAR</sequence>
<reference evidence="1 2" key="1">
    <citation type="journal article" date="2012" name="J. Bacteriol.">
        <title>Draft Genome Sequence Determination for Cystic Fibrosis and Chronic Granulomatous Disease Burkholderia multivorans Isolates.</title>
        <authorList>
            <person name="Varga J.J."/>
            <person name="Losada L."/>
            <person name="Zelazny A.M."/>
            <person name="Brinkac L."/>
            <person name="Harkins D."/>
            <person name="Radune D."/>
            <person name="Hostetler J."/>
            <person name="Sampaio E.P."/>
            <person name="Ronning C.M."/>
            <person name="Nierman W.C."/>
            <person name="Greenberg D.E."/>
            <person name="Holland S.M."/>
            <person name="Goldberg J.B."/>
        </authorList>
    </citation>
    <scope>NUCLEOTIDE SEQUENCE [LARGE SCALE GENOMIC DNA]</scope>
    <source>
        <strain evidence="1 2">CGD2</strain>
    </source>
</reference>
<dbReference type="Proteomes" id="UP000004535">
    <property type="component" value="Unassembled WGS sequence"/>
</dbReference>
<dbReference type="EMBL" id="ACFC01000008">
    <property type="protein sequence ID" value="EEE05844.1"/>
    <property type="molecule type" value="Genomic_DNA"/>
</dbReference>
<name>B9BTS6_9BURK</name>
<comment type="caution">
    <text evidence="1">The sequence shown here is derived from an EMBL/GenBank/DDBJ whole genome shotgun (WGS) entry which is preliminary data.</text>
</comment>
<accession>B9BTS6</accession>
<gene>
    <name evidence="1" type="ORF">BURMUCGD2_0742</name>
</gene>
<evidence type="ECO:0000313" key="1">
    <source>
        <dbReference type="EMBL" id="EEE05844.1"/>
    </source>
</evidence>
<evidence type="ECO:0000313" key="2">
    <source>
        <dbReference type="Proteomes" id="UP000004535"/>
    </source>
</evidence>
<protein>
    <submittedName>
        <fullName evidence="1">Uncharacterized protein</fullName>
    </submittedName>
</protein>